<dbReference type="PANTHER" id="PTHR44591:SF20">
    <property type="entry name" value="PROTEIN PILH"/>
    <property type="match status" value="1"/>
</dbReference>
<feature type="modified residue" description="4-aspartylphosphate" evidence="2">
    <location>
        <position position="52"/>
    </location>
</feature>
<evidence type="ECO:0000313" key="4">
    <source>
        <dbReference type="EMBL" id="RKH02511.1"/>
    </source>
</evidence>
<dbReference type="InterPro" id="IPR050595">
    <property type="entry name" value="Bact_response_regulator"/>
</dbReference>
<dbReference type="PANTHER" id="PTHR44591">
    <property type="entry name" value="STRESS RESPONSE REGULATOR PROTEIN 1"/>
    <property type="match status" value="1"/>
</dbReference>
<dbReference type="InterPro" id="IPR001789">
    <property type="entry name" value="Sig_transdc_resp-reg_receiver"/>
</dbReference>
<dbReference type="SUPFAM" id="SSF52172">
    <property type="entry name" value="CheY-like"/>
    <property type="match status" value="1"/>
</dbReference>
<evidence type="ECO:0000259" key="3">
    <source>
        <dbReference type="PROSITE" id="PS50110"/>
    </source>
</evidence>
<dbReference type="Proteomes" id="UP000268313">
    <property type="component" value="Unassembled WGS sequence"/>
</dbReference>
<evidence type="ECO:0000256" key="2">
    <source>
        <dbReference type="PROSITE-ProRule" id="PRU00169"/>
    </source>
</evidence>
<comment type="caution">
    <text evidence="4">The sequence shown here is derived from an EMBL/GenBank/DDBJ whole genome shotgun (WGS) entry which is preliminary data.</text>
</comment>
<evidence type="ECO:0000256" key="1">
    <source>
        <dbReference type="ARBA" id="ARBA00022553"/>
    </source>
</evidence>
<dbReference type="PROSITE" id="PS50110">
    <property type="entry name" value="RESPONSE_REGULATORY"/>
    <property type="match status" value="1"/>
</dbReference>
<accession>A0A3A8KE63</accession>
<sequence length="122" mass="13480">MGPVLIVDDEFGIVEAVRDLLSDEGYRTVTALNGREALDRMGQERPAMVLLDYMMPVLNGPGVLESMQKDPLLRDVPVVMMSASPPEFWQHLPCAGFLPKPFDIDQLLAVVHRIIGAPSLTH</sequence>
<feature type="domain" description="Response regulatory" evidence="3">
    <location>
        <begin position="3"/>
        <end position="115"/>
    </location>
</feature>
<dbReference type="SMART" id="SM00448">
    <property type="entry name" value="REC"/>
    <property type="match status" value="1"/>
</dbReference>
<proteinExistence type="predicted"/>
<protein>
    <submittedName>
        <fullName evidence="4">Response regulator</fullName>
    </submittedName>
</protein>
<gene>
    <name evidence="4" type="ORF">D7X32_16745</name>
</gene>
<organism evidence="4 5">
    <name type="scientific">Corallococcus carmarthensis</name>
    <dbReference type="NCBI Taxonomy" id="2316728"/>
    <lineage>
        <taxon>Bacteria</taxon>
        <taxon>Pseudomonadati</taxon>
        <taxon>Myxococcota</taxon>
        <taxon>Myxococcia</taxon>
        <taxon>Myxococcales</taxon>
        <taxon>Cystobacterineae</taxon>
        <taxon>Myxococcaceae</taxon>
        <taxon>Corallococcus</taxon>
    </lineage>
</organism>
<dbReference type="RefSeq" id="WP_120603550.1">
    <property type="nucleotide sequence ID" value="NZ_JABFJX010000210.1"/>
</dbReference>
<dbReference type="Pfam" id="PF00072">
    <property type="entry name" value="Response_reg"/>
    <property type="match status" value="1"/>
</dbReference>
<dbReference type="AlphaFoldDB" id="A0A3A8KE63"/>
<name>A0A3A8KE63_9BACT</name>
<reference evidence="5" key="1">
    <citation type="submission" date="2018-09" db="EMBL/GenBank/DDBJ databases">
        <authorList>
            <person name="Livingstone P.G."/>
            <person name="Whitworth D.E."/>
        </authorList>
    </citation>
    <scope>NUCLEOTIDE SEQUENCE [LARGE SCALE GENOMIC DNA]</scope>
    <source>
        <strain evidence="5">CA043D</strain>
    </source>
</reference>
<keyword evidence="1 2" id="KW-0597">Phosphoprotein</keyword>
<dbReference type="EMBL" id="RAWE01000053">
    <property type="protein sequence ID" value="RKH02511.1"/>
    <property type="molecule type" value="Genomic_DNA"/>
</dbReference>
<dbReference type="OrthoDB" id="9794815at2"/>
<dbReference type="Gene3D" id="3.40.50.2300">
    <property type="match status" value="1"/>
</dbReference>
<keyword evidence="5" id="KW-1185">Reference proteome</keyword>
<dbReference type="InterPro" id="IPR011006">
    <property type="entry name" value="CheY-like_superfamily"/>
</dbReference>
<dbReference type="GO" id="GO:0000160">
    <property type="term" value="P:phosphorelay signal transduction system"/>
    <property type="evidence" value="ECO:0007669"/>
    <property type="project" value="InterPro"/>
</dbReference>
<evidence type="ECO:0000313" key="5">
    <source>
        <dbReference type="Proteomes" id="UP000268313"/>
    </source>
</evidence>